<evidence type="ECO:0000313" key="1">
    <source>
        <dbReference type="EMBL" id="CAB3638983.1"/>
    </source>
</evidence>
<name>A0A6J4ZP99_9BURK</name>
<evidence type="ECO:0000313" key="2">
    <source>
        <dbReference type="Proteomes" id="UP000494255"/>
    </source>
</evidence>
<dbReference type="Pfam" id="PF10604">
    <property type="entry name" value="Polyketide_cyc2"/>
    <property type="match status" value="1"/>
</dbReference>
<evidence type="ECO:0008006" key="3">
    <source>
        <dbReference type="Google" id="ProtNLM"/>
    </source>
</evidence>
<organism evidence="1 2">
    <name type="scientific">Paraburkholderia sediminicola</name>
    <dbReference type="NCBI Taxonomy" id="458836"/>
    <lineage>
        <taxon>Bacteria</taxon>
        <taxon>Pseudomonadati</taxon>
        <taxon>Pseudomonadota</taxon>
        <taxon>Betaproteobacteria</taxon>
        <taxon>Burkholderiales</taxon>
        <taxon>Burkholderiaceae</taxon>
        <taxon>Paraburkholderia</taxon>
    </lineage>
</organism>
<dbReference type="SUPFAM" id="SSF55961">
    <property type="entry name" value="Bet v1-like"/>
    <property type="match status" value="1"/>
</dbReference>
<dbReference type="InterPro" id="IPR023393">
    <property type="entry name" value="START-like_dom_sf"/>
</dbReference>
<dbReference type="EMBL" id="CADIKC010000001">
    <property type="protein sequence ID" value="CAB3638983.1"/>
    <property type="molecule type" value="Genomic_DNA"/>
</dbReference>
<sequence length="277" mass="30840">MFPGITQAKAYVLDNRSNADVVGSEILACCGGYKTEEHVIVCSRGEGRISASNSWRVNRLDRGHDLVMVREVRLRTGSGQFRPLDIDAEMVTHGRSKRTATDYRANMGLPKWWLKSILASVVGIVGVLFIMHEDIRVHADVLIDRPPSDVWDVISDSAAYPDWNPFITRVDGDFREGATIRIVLGSGSDSMVFKPTVLLVRPGQDLCWRGSVWIRGVFDGKHCIHLTAVHGGTHLEQTERFSGLLVGRLTKDVIEDTRRSFQAMNTAVKQRAESKAP</sequence>
<dbReference type="InterPro" id="IPR019587">
    <property type="entry name" value="Polyketide_cyclase/dehydratase"/>
</dbReference>
<dbReference type="CDD" id="cd07822">
    <property type="entry name" value="SRPBCC_4"/>
    <property type="match status" value="1"/>
</dbReference>
<proteinExistence type="predicted"/>
<protein>
    <recommendedName>
        <fullName evidence="3">Polyketide cyclase/dehydrase/lipid transport protein</fullName>
    </recommendedName>
</protein>
<dbReference type="PANTHER" id="PTHR36166">
    <property type="entry name" value="CHROMOSOME 9, WHOLE GENOME SHOTGUN SEQUENCE"/>
    <property type="match status" value="1"/>
</dbReference>
<dbReference type="Proteomes" id="UP000494255">
    <property type="component" value="Unassembled WGS sequence"/>
</dbReference>
<dbReference type="Gene3D" id="3.30.530.20">
    <property type="match status" value="1"/>
</dbReference>
<dbReference type="AlphaFoldDB" id="A0A6J4ZP99"/>
<reference evidence="1 2" key="1">
    <citation type="submission" date="2020-04" db="EMBL/GenBank/DDBJ databases">
        <authorList>
            <person name="De Canck E."/>
        </authorList>
    </citation>
    <scope>NUCLEOTIDE SEQUENCE [LARGE SCALE GENOMIC DNA]</scope>
    <source>
        <strain evidence="1 2">LMG 24238</strain>
    </source>
</reference>
<keyword evidence="2" id="KW-1185">Reference proteome</keyword>
<accession>A0A6J4ZP99</accession>
<gene>
    <name evidence="1" type="ORF">LMG24238_00104</name>
</gene>
<dbReference type="PANTHER" id="PTHR36166:SF1">
    <property type="entry name" value="SRPBCC DOMAIN-CONTAINING PROTEIN"/>
    <property type="match status" value="1"/>
</dbReference>